<dbReference type="SUPFAM" id="SSF53474">
    <property type="entry name" value="alpha/beta-Hydrolases"/>
    <property type="match status" value="1"/>
</dbReference>
<dbReference type="CDD" id="cd08953">
    <property type="entry name" value="KR_2_SDR_x"/>
    <property type="match status" value="1"/>
</dbReference>
<dbReference type="InterPro" id="IPR049490">
    <property type="entry name" value="C883_1060-like_KR_N"/>
</dbReference>
<dbReference type="SUPFAM" id="SSF53901">
    <property type="entry name" value="Thiolase-like"/>
    <property type="match status" value="1"/>
</dbReference>
<dbReference type="InterPro" id="IPR049552">
    <property type="entry name" value="PKS_DH_N"/>
</dbReference>
<keyword evidence="3" id="KW-0808">Transferase</keyword>
<keyword evidence="2" id="KW-0597">Phosphoprotein</keyword>
<dbReference type="SUPFAM" id="SSF47336">
    <property type="entry name" value="ACP-like"/>
    <property type="match status" value="1"/>
</dbReference>
<sequence length="2159" mass="235139">MLDAKSQMGAGDIAIVGMALRVPGAANVDRFWANLRNGVESIRDLSGDELLASGEDPTRIRHPHYVPRTADLPDMEMFDADFFGLSPKDAAIMDPQHRQFLECAWEALESAGKAPSAMSEPVGVFAGCGMGSYFYFNVCSNRRLVDQVGMFLLRHTGNDKDFLSTRASFLFDLKGPSVNIQTACSTSLVAVHYAVQSLLSGECDMALAGGVTIEIPHRRGYVYNPGEVLSPDGHCRPFDHRAAGTVFGSGAGVVVLRRLDDALRDGDIVHAVIKGTAINNDGGSKAGYLAPSVSGQAQAVVEAQAIAGVGADTIGYVECHGTGTYLGDPIEIEALSQAFQQVTQKTGYCYVGSVKSNIGHLDTAAGVVGLIKAALCLKHREIPPTLGFERPNPAIDFVRSPFKVCDRLVAWQAGSGPRRASVNSLGVGGTNAHVVLEEAPVRGSALPSYEETARSSPLLLLLSAKNRPALESAGNRLKDWIAENPDARLSDVAHTLVQGRKPFNEWMVVAAGNLAAALPRLASPNQAMWQSRLDRLEGAVFMFPGGGAQHPGMAATLYREDKLFAKVIDEGLGYLPHDVSALIRAIWFDQNTRDARQKFLRPSLQLPAILVTEIALARLWQRHAVEPVALIGHSMGEYAAACVAGVLSFQDAMNLVHLRGRLFERVEPSGMLSIPLEEATLVPRLPEKLDLACVNAPSHCVVSGRNDDLEAFRATLAGEGVEASRLAIDIAAHSSLLDPILDEFETFLGSLQLSAPDIPIISNLTGAPLTGDQAVDPVYWRNHLRRPVRFAEGLGALHAREALVFVEVGPGRVLSSLAKLQGTIPANQVISSLPHGDEEWDDREYLISALGRAYAAGLAVDLEGLVGGQDARLLSLPTYPFQHRRYFIEPADREDVATTQPPLLKIQDISQWGYRPSWKRSLADPDTESEPAEWLIFLDEGGLGEELARRLRSQGHRTVTVTRGDGMGERGTDSYTLCSELGRAGYVALLERLRSTGRLPQKILHMWLADAEPSVRAGSSLLHENEELGFGSMVGLGQAWADLAEERQVSITIVARQVLQAEDHELVSPERSLILGPALVLPKELPSVTVKLLDIGPPTSALVRKRAAWYSRPSKNPAFVPLGELIERVWEELQTVPQNEMVALRGERRFTQTHSTCPLPPLEGQQVSLRKRGVYLIAGGMSEVALALAAELAKQYEARLVLVARQHLPAKTEWGLFQQRLADAPVRRAMAKIKALEDAGAEVLYVAADVTDGEQMAAAVAAAMRRFGEINGVLHCAGALDDGLVQMRTLGELQQVLSPKVTGLRVLHSVLEDVKLDFLILFSSTSTDIPRAGQVAYVAGNAYLNAYAQSASPKDGRRVVSLHWGVWSEVGLAARAVGLATSPVVENYPNEVGIFDRWIADKQGDLWLEVALSARRHWVLDEHRLPGGEAVLPGTAYVDFLAQAIRAYGREGNPCITNLSFIRPFVLEGEQERRFRLRLVGQGPEFQVVIGSVEASTDQVIMHAEASVRLGSDLRGPLDLDQIRKCFGTSSISAEGVALTSAQEGRMRFGARWALLRSKILSRSEGLAELSLADDFRSDLCTSPLHPALLDIATGFSLELLDEQQLGDRLWVPASYGRIEVQGMIPGSIVSWVRKSRCDDFGDGFVAFDVTICDPQGNIIVDIEQFVLRRLAGNLSAPSNGAGSNSPHAPPVSDGPARTRLATQVELGIKPHEGFEALLRALALPYREIAVSSMELEALRALVEEPRAPTQPSEEFERPDLASDYVAPRDEVECQLVGFWKELLGLERVGVNDDFFQLGGHSLVAVRLFRMIRSEYGVDLPISTLFECPTVALCAAKITELTGSRAQLPLATKPVAEAGGKQFLHLVPMTSDQKDRGTPLFICAGMFGNVLNLRHLALLLGQERPVYGLQARGLYGDLQPHTTFEEMARDYLAEVRTIQPEGPYLLAGYSGGGLVALEMARQLVEADEAVERLVMFDTPLPRQPRLSLTDKALMKAQDINRYRSSFISKWLRDRQKTSRDRDVRGAVLAGKAVVEGFNNVGIEVAFRAAASAYQVSSFTGEVTLFRPRPSPVYYLPGGRQLQEGRNIILPDNGWSEFLRNLDVVEVPGDHDTMMLEPFVRVLAEKIRSRLPREVPKPATVAAGEPAPTHLDKQFFEAAQ</sequence>
<dbReference type="InterPro" id="IPR009081">
    <property type="entry name" value="PP-bd_ACP"/>
</dbReference>
<dbReference type="InterPro" id="IPR001227">
    <property type="entry name" value="Ac_transferase_dom_sf"/>
</dbReference>
<evidence type="ECO:0000259" key="5">
    <source>
        <dbReference type="PROSITE" id="PS50075"/>
    </source>
</evidence>
<dbReference type="PROSITE" id="PS52019">
    <property type="entry name" value="PKS_MFAS_DH"/>
    <property type="match status" value="1"/>
</dbReference>
<evidence type="ECO:0000259" key="6">
    <source>
        <dbReference type="PROSITE" id="PS52004"/>
    </source>
</evidence>
<dbReference type="Pfam" id="PF00698">
    <property type="entry name" value="Acyl_transf_1"/>
    <property type="match status" value="1"/>
</dbReference>
<dbReference type="SUPFAM" id="SSF55048">
    <property type="entry name" value="Probable ACP-binding domain of malonyl-CoA ACP transacylase"/>
    <property type="match status" value="1"/>
</dbReference>
<organism evidence="8 9">
    <name type="scientific">Pseudorhizobium halotolerans</name>
    <dbReference type="NCBI Taxonomy" id="1233081"/>
    <lineage>
        <taxon>Bacteria</taxon>
        <taxon>Pseudomonadati</taxon>
        <taxon>Pseudomonadota</taxon>
        <taxon>Alphaproteobacteria</taxon>
        <taxon>Hyphomicrobiales</taxon>
        <taxon>Rhizobiaceae</taxon>
        <taxon>Rhizobium/Agrobacterium group</taxon>
        <taxon>Pseudorhizobium</taxon>
    </lineage>
</organism>
<dbReference type="Gene3D" id="3.40.50.1820">
    <property type="entry name" value="alpha/beta hydrolase"/>
    <property type="match status" value="1"/>
</dbReference>
<dbReference type="InterPro" id="IPR050091">
    <property type="entry name" value="PKS_NRPS_Biosynth_Enz"/>
</dbReference>
<keyword evidence="1" id="KW-0596">Phosphopantetheine</keyword>
<dbReference type="Pfam" id="PF00975">
    <property type="entry name" value="Thioesterase"/>
    <property type="match status" value="1"/>
</dbReference>
<comment type="caution">
    <text evidence="8">The sequence shown here is derived from an EMBL/GenBank/DDBJ whole genome shotgun (WGS) entry which is preliminary data.</text>
</comment>
<dbReference type="InterPro" id="IPR032821">
    <property type="entry name" value="PKS_assoc"/>
</dbReference>
<accession>A0ABM8PWL9</accession>
<dbReference type="CDD" id="cd00833">
    <property type="entry name" value="PKS"/>
    <property type="match status" value="1"/>
</dbReference>
<dbReference type="Pfam" id="PF02801">
    <property type="entry name" value="Ketoacyl-synt_C"/>
    <property type="match status" value="1"/>
</dbReference>
<gene>
    <name evidence="8" type="ORF">RHAB21_04427</name>
</gene>
<dbReference type="Pfam" id="PF08659">
    <property type="entry name" value="KR"/>
    <property type="match status" value="1"/>
</dbReference>
<feature type="region of interest" description="C-terminal hotdog fold" evidence="4">
    <location>
        <begin position="1528"/>
        <end position="1677"/>
    </location>
</feature>
<dbReference type="Gene3D" id="3.30.70.250">
    <property type="entry name" value="Malonyl-CoA ACP transacylase, ACP-binding"/>
    <property type="match status" value="1"/>
</dbReference>
<reference evidence="8 9" key="1">
    <citation type="submission" date="2020-11" db="EMBL/GenBank/DDBJ databases">
        <authorList>
            <person name="Lassalle F."/>
        </authorList>
    </citation>
    <scope>NUCLEOTIDE SEQUENCE [LARGE SCALE GENOMIC DNA]</scope>
    <source>
        <strain evidence="8 9">AB21</strain>
    </source>
</reference>
<evidence type="ECO:0000256" key="4">
    <source>
        <dbReference type="PROSITE-ProRule" id="PRU01363"/>
    </source>
</evidence>
<proteinExistence type="predicted"/>
<feature type="active site" description="Proton acceptor; for dehydratase activity" evidence="4">
    <location>
        <position position="1423"/>
    </location>
</feature>
<dbReference type="PROSITE" id="PS00606">
    <property type="entry name" value="KS3_1"/>
    <property type="match status" value="1"/>
</dbReference>
<dbReference type="Pfam" id="PF21394">
    <property type="entry name" value="Beta-ketacyl_N"/>
    <property type="match status" value="1"/>
</dbReference>
<dbReference type="Gene3D" id="3.10.129.110">
    <property type="entry name" value="Polyketide synthase dehydratase"/>
    <property type="match status" value="1"/>
</dbReference>
<dbReference type="InterPro" id="IPR020841">
    <property type="entry name" value="PKS_Beta-ketoAc_synthase_dom"/>
</dbReference>
<dbReference type="SMART" id="SM00824">
    <property type="entry name" value="PKS_TE"/>
    <property type="match status" value="1"/>
</dbReference>
<dbReference type="InterPro" id="IPR057326">
    <property type="entry name" value="KR_dom"/>
</dbReference>
<feature type="region of interest" description="N-terminal hotdog fold" evidence="4">
    <location>
        <begin position="1389"/>
        <end position="1515"/>
    </location>
</feature>
<dbReference type="SUPFAM" id="SSF52151">
    <property type="entry name" value="FabD/lysophospholipase-like"/>
    <property type="match status" value="1"/>
</dbReference>
<dbReference type="InterPro" id="IPR020806">
    <property type="entry name" value="PKS_PP-bd"/>
</dbReference>
<feature type="domain" description="Ketosynthase family 3 (KS3)" evidence="6">
    <location>
        <begin position="10"/>
        <end position="438"/>
    </location>
</feature>
<dbReference type="SUPFAM" id="SSF51735">
    <property type="entry name" value="NAD(P)-binding Rossmann-fold domains"/>
    <property type="match status" value="2"/>
</dbReference>
<dbReference type="Pfam" id="PF00109">
    <property type="entry name" value="ketoacyl-synt"/>
    <property type="match status" value="1"/>
</dbReference>
<keyword evidence="9" id="KW-1185">Reference proteome</keyword>
<dbReference type="Pfam" id="PF00550">
    <property type="entry name" value="PP-binding"/>
    <property type="match status" value="1"/>
</dbReference>
<dbReference type="InterPro" id="IPR016035">
    <property type="entry name" value="Acyl_Trfase/lysoPLipase"/>
</dbReference>
<dbReference type="InterPro" id="IPR001031">
    <property type="entry name" value="Thioesterase"/>
</dbReference>
<dbReference type="Proteomes" id="UP000601041">
    <property type="component" value="Unassembled WGS sequence"/>
</dbReference>
<feature type="active site" description="Proton donor; for dehydratase activity" evidence="4">
    <location>
        <position position="1591"/>
    </location>
</feature>
<dbReference type="InterPro" id="IPR020802">
    <property type="entry name" value="TesA-like"/>
</dbReference>
<dbReference type="Gene3D" id="1.10.1200.10">
    <property type="entry name" value="ACP-like"/>
    <property type="match status" value="1"/>
</dbReference>
<dbReference type="Gene3D" id="3.40.366.10">
    <property type="entry name" value="Malonyl-Coenzyme A Acyl Carrier Protein, domain 2"/>
    <property type="match status" value="1"/>
</dbReference>
<dbReference type="SMART" id="SM00822">
    <property type="entry name" value="PKS_KR"/>
    <property type="match status" value="1"/>
</dbReference>
<dbReference type="Pfam" id="PF21089">
    <property type="entry name" value="PKS_DH_N"/>
    <property type="match status" value="1"/>
</dbReference>
<evidence type="ECO:0000256" key="2">
    <source>
        <dbReference type="ARBA" id="ARBA00022553"/>
    </source>
</evidence>
<dbReference type="SMART" id="SM00827">
    <property type="entry name" value="PKS_AT"/>
    <property type="match status" value="1"/>
</dbReference>
<dbReference type="Pfam" id="PF14765">
    <property type="entry name" value="PS-DH"/>
    <property type="match status" value="1"/>
</dbReference>
<dbReference type="InterPro" id="IPR013968">
    <property type="entry name" value="PKS_KR"/>
</dbReference>
<dbReference type="RefSeq" id="WP_142589515.1">
    <property type="nucleotide sequence ID" value="NZ_CABFWE030000011.1"/>
</dbReference>
<dbReference type="InterPro" id="IPR018201">
    <property type="entry name" value="Ketoacyl_synth_AS"/>
</dbReference>
<dbReference type="InterPro" id="IPR036736">
    <property type="entry name" value="ACP-like_sf"/>
</dbReference>
<dbReference type="PROSITE" id="PS50075">
    <property type="entry name" value="CARRIER"/>
    <property type="match status" value="1"/>
</dbReference>
<evidence type="ECO:0000256" key="3">
    <source>
        <dbReference type="ARBA" id="ARBA00022679"/>
    </source>
</evidence>
<dbReference type="InterPro" id="IPR014043">
    <property type="entry name" value="Acyl_transferase_dom"/>
</dbReference>
<dbReference type="SMART" id="SM00823">
    <property type="entry name" value="PKS_PP"/>
    <property type="match status" value="1"/>
</dbReference>
<dbReference type="PROSITE" id="PS52004">
    <property type="entry name" value="KS3_2"/>
    <property type="match status" value="1"/>
</dbReference>
<dbReference type="InterPro" id="IPR049551">
    <property type="entry name" value="PKS_DH_C"/>
</dbReference>
<dbReference type="InterPro" id="IPR049900">
    <property type="entry name" value="PKS_mFAS_DH"/>
</dbReference>
<dbReference type="Gene3D" id="3.30.70.3290">
    <property type="match status" value="1"/>
</dbReference>
<dbReference type="InterPro" id="IPR042104">
    <property type="entry name" value="PKS_dehydratase_sf"/>
</dbReference>
<name>A0ABM8PWL9_9HYPH</name>
<dbReference type="InterPro" id="IPR014030">
    <property type="entry name" value="Ketoacyl_synth_N"/>
</dbReference>
<dbReference type="InterPro" id="IPR020807">
    <property type="entry name" value="PKS_DH"/>
</dbReference>
<dbReference type="InterPro" id="IPR016036">
    <property type="entry name" value="Malonyl_transacylase_ACP-bd"/>
</dbReference>
<evidence type="ECO:0000313" key="9">
    <source>
        <dbReference type="Proteomes" id="UP000601041"/>
    </source>
</evidence>
<dbReference type="PANTHER" id="PTHR43775:SF37">
    <property type="entry name" value="SI:DKEY-61P9.11"/>
    <property type="match status" value="1"/>
</dbReference>
<evidence type="ECO:0000259" key="7">
    <source>
        <dbReference type="PROSITE" id="PS52019"/>
    </source>
</evidence>
<dbReference type="InterPro" id="IPR036291">
    <property type="entry name" value="NAD(P)-bd_dom_sf"/>
</dbReference>
<dbReference type="Gene3D" id="3.40.47.10">
    <property type="match status" value="1"/>
</dbReference>
<dbReference type="InterPro" id="IPR029058">
    <property type="entry name" value="AB_hydrolase_fold"/>
</dbReference>
<dbReference type="InterPro" id="IPR016039">
    <property type="entry name" value="Thiolase-like"/>
</dbReference>
<dbReference type="InterPro" id="IPR014031">
    <property type="entry name" value="Ketoacyl_synth_C"/>
</dbReference>
<evidence type="ECO:0000313" key="8">
    <source>
        <dbReference type="EMBL" id="CAD7052297.1"/>
    </source>
</evidence>
<dbReference type="Pfam" id="PF16197">
    <property type="entry name" value="KAsynt_C_assoc"/>
    <property type="match status" value="1"/>
</dbReference>
<dbReference type="EMBL" id="CABFWE030000011">
    <property type="protein sequence ID" value="CAD7052297.1"/>
    <property type="molecule type" value="Genomic_DNA"/>
</dbReference>
<feature type="domain" description="PKS/mFAS DH" evidence="7">
    <location>
        <begin position="1389"/>
        <end position="1677"/>
    </location>
</feature>
<feature type="domain" description="Carrier" evidence="5">
    <location>
        <begin position="1767"/>
        <end position="1842"/>
    </location>
</feature>
<dbReference type="PANTHER" id="PTHR43775">
    <property type="entry name" value="FATTY ACID SYNTHASE"/>
    <property type="match status" value="1"/>
</dbReference>
<protein>
    <submittedName>
        <fullName evidence="8">Polyketide synthase</fullName>
    </submittedName>
</protein>
<dbReference type="Gene3D" id="3.40.50.720">
    <property type="entry name" value="NAD(P)-binding Rossmann-like Domain"/>
    <property type="match status" value="1"/>
</dbReference>
<evidence type="ECO:0000256" key="1">
    <source>
        <dbReference type="ARBA" id="ARBA00022450"/>
    </source>
</evidence>
<dbReference type="SMART" id="SM00825">
    <property type="entry name" value="PKS_KS"/>
    <property type="match status" value="1"/>
</dbReference>
<dbReference type="SMART" id="SM00826">
    <property type="entry name" value="PKS_DH"/>
    <property type="match status" value="1"/>
</dbReference>